<feature type="transmembrane region" description="Helical" evidence="1">
    <location>
        <begin position="96"/>
        <end position="118"/>
    </location>
</feature>
<keyword evidence="1" id="KW-1133">Transmembrane helix</keyword>
<sequence>MIGVLVLAVALGIATETDRVQIWLPAAATTLALTGVAVALYTRASRHRPAALVVSRRERAFVAPPSAPPVFQAAAFTLLGGPLVGDKVADVISREYLWPVDAALGATWVLLVAVQWHVAAGRHGLRLRPDGVLNRQALGSHFIPWDAFDPALPLAAVGHGLAASYHRPDLVRRRGLGGGRRTLPADVDPEYLIRVVHEYVNHPEHRTAVGSEAELHRVGAATGS</sequence>
<evidence type="ECO:0000313" key="3">
    <source>
        <dbReference type="Proteomes" id="UP000271683"/>
    </source>
</evidence>
<comment type="caution">
    <text evidence="2">The sequence shown here is derived from an EMBL/GenBank/DDBJ whole genome shotgun (WGS) entry which is preliminary data.</text>
</comment>
<proteinExistence type="predicted"/>
<keyword evidence="1" id="KW-0472">Membrane</keyword>
<name>A0A3N1GWE0_9ACTN</name>
<gene>
    <name evidence="2" type="ORF">EDD30_7543</name>
</gene>
<dbReference type="Proteomes" id="UP000271683">
    <property type="component" value="Unassembled WGS sequence"/>
</dbReference>
<evidence type="ECO:0000313" key="2">
    <source>
        <dbReference type="EMBL" id="ROP34456.1"/>
    </source>
</evidence>
<feature type="transmembrane region" description="Helical" evidence="1">
    <location>
        <begin position="22"/>
        <end position="41"/>
    </location>
</feature>
<evidence type="ECO:0000256" key="1">
    <source>
        <dbReference type="SAM" id="Phobius"/>
    </source>
</evidence>
<keyword evidence="1" id="KW-0812">Transmembrane</keyword>
<protein>
    <recommendedName>
        <fullName evidence="4">PH (Pleckstrin Homology) domain-containing protein</fullName>
    </recommendedName>
</protein>
<reference evidence="2 3" key="1">
    <citation type="submission" date="2018-11" db="EMBL/GenBank/DDBJ databases">
        <title>Sequencing the genomes of 1000 actinobacteria strains.</title>
        <authorList>
            <person name="Klenk H.-P."/>
        </authorList>
    </citation>
    <scope>NUCLEOTIDE SEQUENCE [LARGE SCALE GENOMIC DNA]</scope>
    <source>
        <strain evidence="2 3">DSM 43634</strain>
    </source>
</reference>
<dbReference type="AlphaFoldDB" id="A0A3N1GWE0"/>
<evidence type="ECO:0008006" key="4">
    <source>
        <dbReference type="Google" id="ProtNLM"/>
    </source>
</evidence>
<accession>A0A3N1GWE0</accession>
<organism evidence="2 3">
    <name type="scientific">Couchioplanes caeruleus</name>
    <dbReference type="NCBI Taxonomy" id="56438"/>
    <lineage>
        <taxon>Bacteria</taxon>
        <taxon>Bacillati</taxon>
        <taxon>Actinomycetota</taxon>
        <taxon>Actinomycetes</taxon>
        <taxon>Micromonosporales</taxon>
        <taxon>Micromonosporaceae</taxon>
        <taxon>Couchioplanes</taxon>
    </lineage>
</organism>
<dbReference type="EMBL" id="RJKL01000001">
    <property type="protein sequence ID" value="ROP34456.1"/>
    <property type="molecule type" value="Genomic_DNA"/>
</dbReference>